<evidence type="ECO:0000313" key="3">
    <source>
        <dbReference type="EMBL" id="QES27210.1"/>
    </source>
</evidence>
<dbReference type="PANTHER" id="PTHR33516:SF2">
    <property type="entry name" value="LEXA REPRESSOR-RELATED"/>
    <property type="match status" value="1"/>
</dbReference>
<gene>
    <name evidence="3" type="ORF">DEJ47_12745</name>
</gene>
<dbReference type="GO" id="GO:0004252">
    <property type="term" value="F:serine-type endopeptidase activity"/>
    <property type="evidence" value="ECO:0007669"/>
    <property type="project" value="InterPro"/>
</dbReference>
<dbReference type="Pfam" id="PF01726">
    <property type="entry name" value="LexA_DNA_bind"/>
    <property type="match status" value="1"/>
</dbReference>
<name>A0A5P2BBB4_STRVZ</name>
<dbReference type="OrthoDB" id="4282142at2"/>
<evidence type="ECO:0000259" key="2">
    <source>
        <dbReference type="Pfam" id="PF01726"/>
    </source>
</evidence>
<accession>A0A5P2BBB4</accession>
<sequence length="138" mass="14667">MTDPTQARPASSNAPTPVRPRQPLSERQQAILRFVQSTMQETGYAPSIREIGDAVGLSSSSSVARQLAKLEDKGHIVRASRRSRGLRLVSQTTGETLLPSGLPPAASSSATVMRTPHATSSRSYSAPGYGKPSSREPP</sequence>
<dbReference type="InterPro" id="IPR050077">
    <property type="entry name" value="LexA_repressor"/>
</dbReference>
<dbReference type="PANTHER" id="PTHR33516">
    <property type="entry name" value="LEXA REPRESSOR"/>
    <property type="match status" value="1"/>
</dbReference>
<protein>
    <recommendedName>
        <fullName evidence="2">LexA repressor DNA-binding domain-containing protein</fullName>
    </recommendedName>
</protein>
<feature type="domain" description="LexA repressor DNA-binding" evidence="2">
    <location>
        <begin position="22"/>
        <end position="85"/>
    </location>
</feature>
<organism evidence="3 4">
    <name type="scientific">Streptomyces venezuelae</name>
    <dbReference type="NCBI Taxonomy" id="54571"/>
    <lineage>
        <taxon>Bacteria</taxon>
        <taxon>Bacillati</taxon>
        <taxon>Actinomycetota</taxon>
        <taxon>Actinomycetes</taxon>
        <taxon>Kitasatosporales</taxon>
        <taxon>Streptomycetaceae</taxon>
        <taxon>Streptomyces</taxon>
    </lineage>
</organism>
<dbReference type="InterPro" id="IPR036390">
    <property type="entry name" value="WH_DNA-bd_sf"/>
</dbReference>
<feature type="compositionally biased region" description="Low complexity" evidence="1">
    <location>
        <begin position="97"/>
        <end position="110"/>
    </location>
</feature>
<proteinExistence type="predicted"/>
<dbReference type="SUPFAM" id="SSF46785">
    <property type="entry name" value="Winged helix' DNA-binding domain"/>
    <property type="match status" value="1"/>
</dbReference>
<dbReference type="GO" id="GO:0006508">
    <property type="term" value="P:proteolysis"/>
    <property type="evidence" value="ECO:0007669"/>
    <property type="project" value="InterPro"/>
</dbReference>
<dbReference type="InterPro" id="IPR006199">
    <property type="entry name" value="LexA_DNA-bd_dom"/>
</dbReference>
<feature type="region of interest" description="Disordered" evidence="1">
    <location>
        <begin position="87"/>
        <end position="138"/>
    </location>
</feature>
<evidence type="ECO:0000313" key="4">
    <source>
        <dbReference type="Proteomes" id="UP000323046"/>
    </source>
</evidence>
<feature type="compositionally biased region" description="Polar residues" evidence="1">
    <location>
        <begin position="1"/>
        <end position="15"/>
    </location>
</feature>
<evidence type="ECO:0000256" key="1">
    <source>
        <dbReference type="SAM" id="MobiDB-lite"/>
    </source>
</evidence>
<dbReference type="RefSeq" id="WP_150167872.1">
    <property type="nucleotide sequence ID" value="NZ_JBEYTA010000009.1"/>
</dbReference>
<feature type="region of interest" description="Disordered" evidence="1">
    <location>
        <begin position="1"/>
        <end position="26"/>
    </location>
</feature>
<dbReference type="Gene3D" id="1.10.10.10">
    <property type="entry name" value="Winged helix-like DNA-binding domain superfamily/Winged helix DNA-binding domain"/>
    <property type="match status" value="1"/>
</dbReference>
<keyword evidence="4" id="KW-1185">Reference proteome</keyword>
<dbReference type="AlphaFoldDB" id="A0A5P2BBB4"/>
<reference evidence="3 4" key="1">
    <citation type="submission" date="2018-05" db="EMBL/GenBank/DDBJ databases">
        <title>Streptomyces venezuelae.</title>
        <authorList>
            <person name="Kim W."/>
            <person name="Lee N."/>
            <person name="Cho B.-K."/>
        </authorList>
    </citation>
    <scope>NUCLEOTIDE SEQUENCE [LARGE SCALE GENOMIC DNA]</scope>
    <source>
        <strain evidence="3 4">ATCC 14583</strain>
    </source>
</reference>
<dbReference type="InterPro" id="IPR036388">
    <property type="entry name" value="WH-like_DNA-bd_sf"/>
</dbReference>
<dbReference type="EMBL" id="CP029193">
    <property type="protein sequence ID" value="QES27210.1"/>
    <property type="molecule type" value="Genomic_DNA"/>
</dbReference>
<dbReference type="Proteomes" id="UP000323046">
    <property type="component" value="Chromosome"/>
</dbReference>